<dbReference type="STRING" id="1901.BB341_13355"/>
<accession>E2PXM7</accession>
<proteinExistence type="predicted"/>
<dbReference type="EMBL" id="CM000913">
    <property type="protein sequence ID" value="EFG08117.1"/>
    <property type="molecule type" value="Genomic_DNA"/>
</dbReference>
<evidence type="ECO:0000259" key="2">
    <source>
        <dbReference type="Pfam" id="PF07510"/>
    </source>
</evidence>
<feature type="signal peptide" evidence="1">
    <location>
        <begin position="1"/>
        <end position="43"/>
    </location>
</feature>
<dbReference type="InterPro" id="IPR011089">
    <property type="entry name" value="GmrSD_C"/>
</dbReference>
<sequence>MKKGPEPYNTGGPERYQAVMNRHPRRTVAALSFCLALVPVALAGPVRAAPAQPPAEPVVMQLEDAISLLVEVEEDRTGFSPTAFPHWNEGRDPADGCTTENEVLRTEAVDEPAVSGSCALSGGRWVSYYDNQSTTQLSSLAVDHVVPLADAWASGASAWTAERREAYANDQDSPYTLAAVTRRTVQEKAGRDISGWQPAETGPLCRYAGDWVGTKLRWGLSTDKAELEALKMFADNMCETTVVRHLPGPAQ</sequence>
<evidence type="ECO:0000313" key="3">
    <source>
        <dbReference type="EMBL" id="EFG08117.1"/>
    </source>
</evidence>
<dbReference type="PANTHER" id="PTHR24094">
    <property type="entry name" value="SECRETED PROTEIN"/>
    <property type="match status" value="1"/>
</dbReference>
<dbReference type="Pfam" id="PF07510">
    <property type="entry name" value="GmrSD_C"/>
    <property type="match status" value="1"/>
</dbReference>
<feature type="domain" description="GmrSD restriction endonucleases C-terminal" evidence="2">
    <location>
        <begin position="124"/>
        <end position="170"/>
    </location>
</feature>
<feature type="chain" id="PRO_5039243961" evidence="1">
    <location>
        <begin position="44"/>
        <end position="251"/>
    </location>
</feature>
<dbReference type="Proteomes" id="UP000002357">
    <property type="component" value="Chromosome"/>
</dbReference>
<reference evidence="3 4" key="1">
    <citation type="journal article" date="2010" name="Genome Biol. Evol.">
        <title>The sequence of a 1.8-mb bacterial linear plasmid reveals a rich evolutionary reservoir of secondary metabolic pathways.</title>
        <authorList>
            <person name="Medema M.H."/>
            <person name="Trefzer A."/>
            <person name="Kovalchuk A."/>
            <person name="van den Berg M."/>
            <person name="Mueller U."/>
            <person name="Heijne W."/>
            <person name="Wu L."/>
            <person name="Alam M.T."/>
            <person name="Ronning C.M."/>
            <person name="Nierman W.C."/>
            <person name="Bovenberg R.A.L."/>
            <person name="Breitling R."/>
            <person name="Takano E."/>
        </authorList>
    </citation>
    <scope>NUCLEOTIDE SEQUENCE [LARGE SCALE GENOMIC DNA]</scope>
    <source>
        <strain evidence="4">ATCC 27064 / DSM 738 / JCM 4710 / NBRC 13307 / NCIMB 12785 / NRRL 3585 / VKM Ac-602</strain>
    </source>
</reference>
<keyword evidence="1" id="KW-0732">Signal</keyword>
<protein>
    <submittedName>
        <fullName evidence="3">Putative secreted protein</fullName>
    </submittedName>
</protein>
<dbReference type="AlphaFoldDB" id="E2PXM7"/>
<dbReference type="eggNOG" id="COG3513">
    <property type="taxonomic scope" value="Bacteria"/>
</dbReference>
<dbReference type="OrthoDB" id="5196645at2"/>
<keyword evidence="4" id="KW-1185">Reference proteome</keyword>
<organism evidence="3 4">
    <name type="scientific">Streptomyces clavuligerus</name>
    <dbReference type="NCBI Taxonomy" id="1901"/>
    <lineage>
        <taxon>Bacteria</taxon>
        <taxon>Bacillati</taxon>
        <taxon>Actinomycetota</taxon>
        <taxon>Actinomycetes</taxon>
        <taxon>Kitasatosporales</taxon>
        <taxon>Streptomycetaceae</taxon>
        <taxon>Streptomyces</taxon>
    </lineage>
</organism>
<name>E2PXM7_STRCL</name>
<dbReference type="PANTHER" id="PTHR24094:SF15">
    <property type="entry name" value="AMP-DEPENDENT SYNTHETASE_LIGASE DOMAIN-CONTAINING PROTEIN-RELATED"/>
    <property type="match status" value="1"/>
</dbReference>
<evidence type="ECO:0000313" key="4">
    <source>
        <dbReference type="Proteomes" id="UP000002357"/>
    </source>
</evidence>
<evidence type="ECO:0000256" key="1">
    <source>
        <dbReference type="SAM" id="SignalP"/>
    </source>
</evidence>
<gene>
    <name evidence="3" type="ORF">SCLAV_3046</name>
</gene>